<proteinExistence type="predicted"/>
<keyword evidence="2" id="KW-1185">Reference proteome</keyword>
<protein>
    <submittedName>
        <fullName evidence="1">Uncharacterized protein</fullName>
    </submittedName>
</protein>
<dbReference type="EMBL" id="CAJGYO010000001">
    <property type="protein sequence ID" value="CAD6204488.1"/>
    <property type="molecule type" value="Genomic_DNA"/>
</dbReference>
<accession>A0A811MEW1</accession>
<dbReference type="PANTHER" id="PTHR33527:SF23">
    <property type="entry name" value="RRM DOMAIN-CONTAINING PROTEIN"/>
    <property type="match status" value="1"/>
</dbReference>
<comment type="caution">
    <text evidence="1">The sequence shown here is derived from an EMBL/GenBank/DDBJ whole genome shotgun (WGS) entry which is preliminary data.</text>
</comment>
<reference evidence="1" key="1">
    <citation type="submission" date="2020-10" db="EMBL/GenBank/DDBJ databases">
        <authorList>
            <person name="Han B."/>
            <person name="Lu T."/>
            <person name="Zhao Q."/>
            <person name="Huang X."/>
            <person name="Zhao Y."/>
        </authorList>
    </citation>
    <scope>NUCLEOTIDE SEQUENCE</scope>
</reference>
<evidence type="ECO:0000313" key="1">
    <source>
        <dbReference type="EMBL" id="CAD6204488.1"/>
    </source>
</evidence>
<dbReference type="Proteomes" id="UP000604825">
    <property type="component" value="Unassembled WGS sequence"/>
</dbReference>
<dbReference type="AlphaFoldDB" id="A0A811MEW1"/>
<evidence type="ECO:0000313" key="2">
    <source>
        <dbReference type="Proteomes" id="UP000604825"/>
    </source>
</evidence>
<dbReference type="PANTHER" id="PTHR33527">
    <property type="entry name" value="OS07G0274300 PROTEIN"/>
    <property type="match status" value="1"/>
</dbReference>
<gene>
    <name evidence="1" type="ORF">NCGR_LOCUS2481</name>
</gene>
<dbReference type="OrthoDB" id="587008at2759"/>
<organism evidence="1 2">
    <name type="scientific">Miscanthus lutarioriparius</name>
    <dbReference type="NCBI Taxonomy" id="422564"/>
    <lineage>
        <taxon>Eukaryota</taxon>
        <taxon>Viridiplantae</taxon>
        <taxon>Streptophyta</taxon>
        <taxon>Embryophyta</taxon>
        <taxon>Tracheophyta</taxon>
        <taxon>Spermatophyta</taxon>
        <taxon>Magnoliopsida</taxon>
        <taxon>Liliopsida</taxon>
        <taxon>Poales</taxon>
        <taxon>Poaceae</taxon>
        <taxon>PACMAD clade</taxon>
        <taxon>Panicoideae</taxon>
        <taxon>Andropogonodae</taxon>
        <taxon>Andropogoneae</taxon>
        <taxon>Saccharinae</taxon>
        <taxon>Miscanthus</taxon>
    </lineage>
</organism>
<name>A0A811MEW1_9POAL</name>
<sequence length="266" mass="30167">MVFLVWQVLEANQTARRAYQRVLFESTGRDVVKKVICLLLWLEMTMGFQVLGSVATMAPGDMSLPQVIIKACAVYNYVLHGGYEQPAPLADIPTIVTLCGVRGGRLVDARFFMFHKDIVARGVAFIRDTFAALIFDDYLHAMLRRFKDDSNSFLIPTPLPAPELMAPFIVLTSLPPEDCRTAFVAVPEYDPLSSQDILEYFERRLMFGPCIERIDTERPGAGQGPKHCVIVFRSTQQRDEAMFQETAAFFRVNNGDMWVQRYMPPL</sequence>